<dbReference type="GO" id="GO:0003723">
    <property type="term" value="F:RNA binding"/>
    <property type="evidence" value="ECO:0007669"/>
    <property type="project" value="UniProtKB-KW"/>
</dbReference>
<protein>
    <recommendedName>
        <fullName evidence="3">CRISPR system Cms protein Csm2</fullName>
    </recommendedName>
    <alternativeName>
        <fullName evidence="6">CRISPR type III A-associated protein Csm2</fullName>
    </alternativeName>
</protein>
<evidence type="ECO:0000313" key="8">
    <source>
        <dbReference type="Proteomes" id="UP000005039"/>
    </source>
</evidence>
<evidence type="ECO:0000256" key="2">
    <source>
        <dbReference type="ARBA" id="ARBA00006896"/>
    </source>
</evidence>
<keyword evidence="5" id="KW-0051">Antiviral defense</keyword>
<comment type="function">
    <text evidence="1">This subunit may be involved in monitoring complementarity of crRNA and target RNA.</text>
</comment>
<evidence type="ECO:0000256" key="3">
    <source>
        <dbReference type="ARBA" id="ARBA00016118"/>
    </source>
</evidence>
<gene>
    <name evidence="7" type="primary">csm2</name>
    <name evidence="7" type="ORF">HMPREF9970_0475</name>
</gene>
<organism evidence="7 8">
    <name type="scientific">Lachnoanaerobaculum saburreum F0468</name>
    <dbReference type="NCBI Taxonomy" id="1095750"/>
    <lineage>
        <taxon>Bacteria</taxon>
        <taxon>Bacillati</taxon>
        <taxon>Bacillota</taxon>
        <taxon>Clostridia</taxon>
        <taxon>Lachnospirales</taxon>
        <taxon>Lachnospiraceae</taxon>
        <taxon>Lachnoanaerobaculum</taxon>
    </lineage>
</organism>
<keyword evidence="8" id="KW-1185">Reference proteome</keyword>
<evidence type="ECO:0000256" key="5">
    <source>
        <dbReference type="ARBA" id="ARBA00023118"/>
    </source>
</evidence>
<dbReference type="Pfam" id="PF03750">
    <property type="entry name" value="Csm2_III-A"/>
    <property type="match status" value="1"/>
</dbReference>
<proteinExistence type="inferred from homology"/>
<dbReference type="eggNOG" id="COG1421">
    <property type="taxonomic scope" value="Bacteria"/>
</dbReference>
<evidence type="ECO:0000256" key="6">
    <source>
        <dbReference type="ARBA" id="ARBA00031723"/>
    </source>
</evidence>
<reference evidence="7 8" key="1">
    <citation type="submission" date="2012-03" db="EMBL/GenBank/DDBJ databases">
        <authorList>
            <person name="Durkin A.S."/>
            <person name="McCorrison J."/>
            <person name="Torralba M."/>
            <person name="Gillis M."/>
            <person name="Methe B."/>
            <person name="Sutton G."/>
            <person name="Nelson K.E."/>
        </authorList>
    </citation>
    <scope>NUCLEOTIDE SEQUENCE [LARGE SCALE GENOMIC DNA]</scope>
    <source>
        <strain evidence="7 8">F0468</strain>
    </source>
</reference>
<dbReference type="NCBIfam" id="TIGR01870">
    <property type="entry name" value="cas_TM1810_Csm2"/>
    <property type="match status" value="1"/>
</dbReference>
<dbReference type="AlphaFoldDB" id="I0R6A5"/>
<dbReference type="GO" id="GO:0051607">
    <property type="term" value="P:defense response to virus"/>
    <property type="evidence" value="ECO:0007669"/>
    <property type="project" value="UniProtKB-KW"/>
</dbReference>
<dbReference type="RefSeq" id="WP_008754509.1">
    <property type="nucleotide sequence ID" value="NZ_AJGH01000092.1"/>
</dbReference>
<evidence type="ECO:0000313" key="7">
    <source>
        <dbReference type="EMBL" id="EIC95213.1"/>
    </source>
</evidence>
<comment type="caution">
    <text evidence="7">The sequence shown here is derived from an EMBL/GenBank/DDBJ whole genome shotgun (WGS) entry which is preliminary data.</text>
</comment>
<name>I0R6A5_9FIRM</name>
<accession>I0R6A5</accession>
<dbReference type="EMBL" id="AJGH01000092">
    <property type="protein sequence ID" value="EIC95213.1"/>
    <property type="molecule type" value="Genomic_DNA"/>
</dbReference>
<dbReference type="PATRIC" id="fig|1095750.3.peg.2000"/>
<dbReference type="OrthoDB" id="1862673at2"/>
<dbReference type="Proteomes" id="UP000005039">
    <property type="component" value="Unassembled WGS sequence"/>
</dbReference>
<comment type="similarity">
    <text evidence="2">Belongs to the CRISPR-associated Csm2 family.</text>
</comment>
<keyword evidence="4" id="KW-0694">RNA-binding</keyword>
<evidence type="ECO:0000256" key="1">
    <source>
        <dbReference type="ARBA" id="ARBA00003640"/>
    </source>
</evidence>
<evidence type="ECO:0000256" key="4">
    <source>
        <dbReference type="ARBA" id="ARBA00022884"/>
    </source>
</evidence>
<dbReference type="InterPro" id="IPR010149">
    <property type="entry name" value="CRISPR-assoc_prot_Csm2_III-A"/>
</dbReference>
<sequence>MGGNDFSVRGRSNTVEVKKTPIEITNENYVEQAKGVIQRLIDKYDKENILTTSKIRKLLSMISDMYTKAKRLKGATLNSDLVSKVQYLKMHTIYEAGREQIKSKTKDEEKKRSVRNFIEEAQLIEQIDNIGSDREKFILFCHYMEALVAYRKYLVEGDE</sequence>